<protein>
    <submittedName>
        <fullName evidence="1">Uncharacterized protein</fullName>
    </submittedName>
</protein>
<name>A0A1W6ZRU3_9HYPH</name>
<dbReference type="EMBL" id="CP021112">
    <property type="protein sequence ID" value="ARP99987.1"/>
    <property type="molecule type" value="Genomic_DNA"/>
</dbReference>
<proteinExistence type="predicted"/>
<dbReference type="AlphaFoldDB" id="A0A1W6ZRU3"/>
<dbReference type="RefSeq" id="WP_086088390.1">
    <property type="nucleotide sequence ID" value="NZ_CP021112.1"/>
</dbReference>
<reference evidence="1 2" key="1">
    <citation type="submission" date="2017-05" db="EMBL/GenBank/DDBJ databases">
        <title>Full genome sequence of Pseudorhodoplanes sinuspersici.</title>
        <authorList>
            <person name="Dastgheib S.M.M."/>
            <person name="Shavandi M."/>
            <person name="Tirandaz H."/>
        </authorList>
    </citation>
    <scope>NUCLEOTIDE SEQUENCE [LARGE SCALE GENOMIC DNA]</scope>
    <source>
        <strain evidence="1 2">RIPI110</strain>
    </source>
</reference>
<gene>
    <name evidence="1" type="ORF">CAK95_13500</name>
</gene>
<keyword evidence="2" id="KW-1185">Reference proteome</keyword>
<dbReference type="KEGG" id="psin:CAK95_13500"/>
<organism evidence="1 2">
    <name type="scientific">Pseudorhodoplanes sinuspersici</name>
    <dbReference type="NCBI Taxonomy" id="1235591"/>
    <lineage>
        <taxon>Bacteria</taxon>
        <taxon>Pseudomonadati</taxon>
        <taxon>Pseudomonadota</taxon>
        <taxon>Alphaproteobacteria</taxon>
        <taxon>Hyphomicrobiales</taxon>
        <taxon>Pseudorhodoplanes</taxon>
    </lineage>
</organism>
<evidence type="ECO:0000313" key="2">
    <source>
        <dbReference type="Proteomes" id="UP000194137"/>
    </source>
</evidence>
<evidence type="ECO:0000313" key="1">
    <source>
        <dbReference type="EMBL" id="ARP99987.1"/>
    </source>
</evidence>
<dbReference type="Proteomes" id="UP000194137">
    <property type="component" value="Chromosome"/>
</dbReference>
<dbReference type="STRING" id="1235591.CAK95_13500"/>
<accession>A0A1W6ZRU3</accession>
<sequence>MRSAAARIAGTLAFALSVAACTTTGQPQTAGLQSSSRTTVAFESIDGPPPAVFQKLVSKLNDEAEARQVPVVTREGFAPYRVRGYTAVGVLKGQAVVSWVWDVYDSQSARVLRLSGEEKAGRAGKDAWQAVNDEVVARIARNGMQQLAGYFQGVPQGNDSAPAPAPAPDMPSTAVAANDDFRPETYGITRRSDPAPDLETAAAEAPVPTPRRRPSAHAGRVALAAPQ</sequence>
<dbReference type="PROSITE" id="PS51257">
    <property type="entry name" value="PROKAR_LIPOPROTEIN"/>
    <property type="match status" value="1"/>
</dbReference>
<dbReference type="OrthoDB" id="8452331at2"/>